<name>A0AAD3ZYR9_MICMQ</name>
<dbReference type="InterPro" id="IPR024078">
    <property type="entry name" value="LmbE-like_dom_sf"/>
</dbReference>
<keyword evidence="1" id="KW-0862">Zinc</keyword>
<dbReference type="GO" id="GO:0016811">
    <property type="term" value="F:hydrolase activity, acting on carbon-nitrogen (but not peptide) bonds, in linear amides"/>
    <property type="evidence" value="ECO:0007669"/>
    <property type="project" value="TreeGrafter"/>
</dbReference>
<dbReference type="InterPro" id="IPR055826">
    <property type="entry name" value="DUF7402"/>
</dbReference>
<feature type="signal peptide" evidence="2">
    <location>
        <begin position="1"/>
        <end position="28"/>
    </location>
</feature>
<keyword evidence="2" id="KW-0732">Signal</keyword>
<organism evidence="4 5">
    <name type="scientific">Microbacterium maritypicum</name>
    <name type="common">Microbacterium liquefaciens</name>
    <dbReference type="NCBI Taxonomy" id="33918"/>
    <lineage>
        <taxon>Bacteria</taxon>
        <taxon>Bacillati</taxon>
        <taxon>Actinomycetota</taxon>
        <taxon>Actinomycetes</taxon>
        <taxon>Micrococcales</taxon>
        <taxon>Microbacteriaceae</taxon>
        <taxon>Microbacterium</taxon>
    </lineage>
</organism>
<accession>A0AAD3ZYR9</accession>
<dbReference type="RefSeq" id="WP_151485809.1">
    <property type="nucleotide sequence ID" value="NZ_BAAAIN010000002.1"/>
</dbReference>
<dbReference type="AlphaFoldDB" id="A0AAD3ZYR9"/>
<comment type="caution">
    <text evidence="4">The sequence shown here is derived from an EMBL/GenBank/DDBJ whole genome shotgun (WGS) entry which is preliminary data.</text>
</comment>
<feature type="chain" id="PRO_5042082786" description="DUF7402 domain-containing protein" evidence="2">
    <location>
        <begin position="29"/>
        <end position="585"/>
    </location>
</feature>
<dbReference type="PANTHER" id="PTHR12993:SF11">
    <property type="entry name" value="N-ACETYLGLUCOSAMINYL-PHOSPHATIDYLINOSITOL DE-N-ACETYLASE"/>
    <property type="match status" value="1"/>
</dbReference>
<dbReference type="Proteomes" id="UP000436027">
    <property type="component" value="Unassembled WGS sequence"/>
</dbReference>
<dbReference type="SUPFAM" id="SSF102588">
    <property type="entry name" value="LmbE-like"/>
    <property type="match status" value="1"/>
</dbReference>
<feature type="domain" description="DUF7402" evidence="3">
    <location>
        <begin position="299"/>
        <end position="433"/>
    </location>
</feature>
<dbReference type="GO" id="GO:0016137">
    <property type="term" value="P:glycoside metabolic process"/>
    <property type="evidence" value="ECO:0007669"/>
    <property type="project" value="UniProtKB-ARBA"/>
</dbReference>
<dbReference type="Pfam" id="PF24135">
    <property type="entry name" value="DUF7402"/>
    <property type="match status" value="1"/>
</dbReference>
<dbReference type="SUPFAM" id="SSF49785">
    <property type="entry name" value="Galactose-binding domain-like"/>
    <property type="match status" value="1"/>
</dbReference>
<dbReference type="InterPro" id="IPR008979">
    <property type="entry name" value="Galactose-bd-like_sf"/>
</dbReference>
<evidence type="ECO:0000313" key="5">
    <source>
        <dbReference type="Proteomes" id="UP000436027"/>
    </source>
</evidence>
<sequence length="585" mass="60240">MKKHRWAIPVVLGVAGLIASAVAGPASASPLSGDCAAGSSMYVVAHQDDTLFFTNPQLAHDVGSKMCVTTVFVTAGDAGKGNAYATSREKGAEAGYSVLSGVSNSWTYTNTTIGGSTLRRATLDENPRVTLTYLRLPDGGFPDGLGYPVTGDQSIRKLWTGAQSTITAVDGSATYTRDTLIASLLALMNEAKPSVIATQNTQGSYGGPDHPDHLTTAFFTRQAQLAYAAPHVLRSYQGYDVVGKPANVGGGDLLGKEAAYYAYTPYDSNTCGTPAACAADGSDQWLRRQYTTNNSISGNLAELATVTSSSQNTASGQSAANVADGVIGGYPADQYAEWATIGGAAGSWVQMSLPSASTVSRVTLYDRPNPNDNVLSGTLAFSDGSVVAVGALPNDGSAFGVSFPARSTTSVRFTINSVSSTTLNVGLSEFQLWQAMSPSPTTLAGNAATASGADWTGQDLSVGRYVAVDSGTAGHIEAQIANAGTGRLKAAVYSDIAGSPGTLLAQTSELSDYAAGINTLSLTSGVDLTVGTAYWIAIWSDSPSLRVLADPGGNGRYVAVPYGAWPTTMPGTSTNGHLYNLGLKP</sequence>
<dbReference type="PANTHER" id="PTHR12993">
    <property type="entry name" value="N-ACETYLGLUCOSAMINYL-PHOSPHATIDYLINOSITOL DE-N-ACETYLASE-RELATED"/>
    <property type="match status" value="1"/>
</dbReference>
<dbReference type="Gene3D" id="2.60.120.260">
    <property type="entry name" value="Galactose-binding domain-like"/>
    <property type="match status" value="1"/>
</dbReference>
<dbReference type="InterPro" id="IPR003737">
    <property type="entry name" value="GlcNAc_PI_deacetylase-related"/>
</dbReference>
<dbReference type="Pfam" id="PF02585">
    <property type="entry name" value="PIG-L"/>
    <property type="match status" value="1"/>
</dbReference>
<dbReference type="EMBL" id="WAAQ01000001">
    <property type="protein sequence ID" value="KAB1886295.1"/>
    <property type="molecule type" value="Genomic_DNA"/>
</dbReference>
<evidence type="ECO:0000259" key="3">
    <source>
        <dbReference type="Pfam" id="PF24135"/>
    </source>
</evidence>
<dbReference type="Gene3D" id="3.40.50.10320">
    <property type="entry name" value="LmbE-like"/>
    <property type="match status" value="1"/>
</dbReference>
<protein>
    <recommendedName>
        <fullName evidence="3">DUF7402 domain-containing protein</fullName>
    </recommendedName>
</protein>
<evidence type="ECO:0000256" key="1">
    <source>
        <dbReference type="ARBA" id="ARBA00022833"/>
    </source>
</evidence>
<proteinExistence type="predicted"/>
<evidence type="ECO:0000313" key="4">
    <source>
        <dbReference type="EMBL" id="KAB1886295.1"/>
    </source>
</evidence>
<evidence type="ECO:0000256" key="2">
    <source>
        <dbReference type="SAM" id="SignalP"/>
    </source>
</evidence>
<reference evidence="4 5" key="1">
    <citation type="submission" date="2019-09" db="EMBL/GenBank/DDBJ databases">
        <title>Whole genome sequencing of Microbacterium maritypicum.</title>
        <authorList>
            <person name="Lenchi N."/>
        </authorList>
    </citation>
    <scope>NUCLEOTIDE SEQUENCE [LARGE SCALE GENOMIC DNA]</scope>
    <source>
        <strain evidence="4 5">DSM 12512</strain>
    </source>
</reference>
<gene>
    <name evidence="4" type="ORF">F6W70_02220</name>
</gene>